<dbReference type="STRING" id="247633.GP2143_17906"/>
<comment type="similarity">
    <text evidence="1">Belongs to the membrane fusion protein (MFP) (TC 8.A.1) family.</text>
</comment>
<dbReference type="Pfam" id="PF25917">
    <property type="entry name" value="BSH_RND"/>
    <property type="match status" value="1"/>
</dbReference>
<name>A0YAK1_9GAMM</name>
<dbReference type="Proteomes" id="UP000004931">
    <property type="component" value="Unassembled WGS sequence"/>
</dbReference>
<dbReference type="PANTHER" id="PTHR30469">
    <property type="entry name" value="MULTIDRUG RESISTANCE PROTEIN MDTA"/>
    <property type="match status" value="1"/>
</dbReference>
<dbReference type="eggNOG" id="COG0845">
    <property type="taxonomic scope" value="Bacteria"/>
</dbReference>
<gene>
    <name evidence="3" type="ORF">GP2143_17906</name>
</gene>
<keyword evidence="4" id="KW-1185">Reference proteome</keyword>
<dbReference type="SUPFAM" id="SSF111369">
    <property type="entry name" value="HlyD-like secretion proteins"/>
    <property type="match status" value="1"/>
</dbReference>
<dbReference type="GO" id="GO:1990281">
    <property type="term" value="C:efflux pump complex"/>
    <property type="evidence" value="ECO:0007669"/>
    <property type="project" value="TreeGrafter"/>
</dbReference>
<dbReference type="NCBIfam" id="TIGR01730">
    <property type="entry name" value="RND_mfp"/>
    <property type="match status" value="1"/>
</dbReference>
<evidence type="ECO:0000313" key="3">
    <source>
        <dbReference type="EMBL" id="EAW33155.1"/>
    </source>
</evidence>
<dbReference type="Gene3D" id="1.10.287.470">
    <property type="entry name" value="Helix hairpin bin"/>
    <property type="match status" value="1"/>
</dbReference>
<accession>A0YAK1</accession>
<organism evidence="3 4">
    <name type="scientific">marine gamma proteobacterium HTCC2143</name>
    <dbReference type="NCBI Taxonomy" id="247633"/>
    <lineage>
        <taxon>Bacteria</taxon>
        <taxon>Pseudomonadati</taxon>
        <taxon>Pseudomonadota</taxon>
        <taxon>Gammaproteobacteria</taxon>
        <taxon>Cellvibrionales</taxon>
        <taxon>Spongiibacteraceae</taxon>
        <taxon>BD1-7 clade</taxon>
    </lineage>
</organism>
<dbReference type="InterPro" id="IPR058625">
    <property type="entry name" value="MdtA-like_BSH"/>
</dbReference>
<proteinExistence type="inferred from homology"/>
<feature type="domain" description="Multidrug resistance protein MdtA-like barrel-sandwich hybrid" evidence="2">
    <location>
        <begin position="75"/>
        <end position="201"/>
    </location>
</feature>
<evidence type="ECO:0000256" key="1">
    <source>
        <dbReference type="ARBA" id="ARBA00009477"/>
    </source>
</evidence>
<reference evidence="3 4" key="1">
    <citation type="journal article" date="2010" name="J. Bacteriol.">
        <title>Genome sequence of the oligotrophic marine Gammaproteobacterium HTCC2143, isolated from the Oregon Coast.</title>
        <authorList>
            <person name="Oh H.M."/>
            <person name="Kang I."/>
            <person name="Ferriera S."/>
            <person name="Giovannoni S.J."/>
            <person name="Cho J.C."/>
        </authorList>
    </citation>
    <scope>NUCLEOTIDE SEQUENCE [LARGE SCALE GENOMIC DNA]</scope>
    <source>
        <strain evidence="3 4">HTCC2143</strain>
    </source>
</reference>
<protein>
    <submittedName>
        <fullName evidence="3">Efflux transporter, RND family, MFP subunit</fullName>
    </submittedName>
</protein>
<dbReference type="PANTHER" id="PTHR30469:SF29">
    <property type="entry name" value="BLR2860 PROTEIN"/>
    <property type="match status" value="1"/>
</dbReference>
<evidence type="ECO:0000259" key="2">
    <source>
        <dbReference type="Pfam" id="PF25917"/>
    </source>
</evidence>
<dbReference type="Gene3D" id="2.40.30.170">
    <property type="match status" value="1"/>
</dbReference>
<dbReference type="AlphaFoldDB" id="A0YAK1"/>
<dbReference type="EMBL" id="AAVT01000001">
    <property type="protein sequence ID" value="EAW33155.1"/>
    <property type="molecule type" value="Genomic_DNA"/>
</dbReference>
<dbReference type="InterPro" id="IPR006143">
    <property type="entry name" value="RND_pump_MFP"/>
</dbReference>
<evidence type="ECO:0000313" key="4">
    <source>
        <dbReference type="Proteomes" id="UP000004931"/>
    </source>
</evidence>
<sequence>MNKKYLASSIIALIVFLWLLSGLFKDGPDQNVADSQQLSTTESSTPNVPLVRAINSIATERRTQLLVRGRTEENRQVKVRAEAAGRVVALPVEKGATVNTGDVLCKIAIDSRDKSVVEAKAIQIQAALEYAGVKDLGTRGLQAETNVAQSKARMESANASLSRAKLQLAHTQMKSPFSGVVEDQPVELGDFLRVGDVCAWVLDADPMLMIGQVAEKDIANVTLGDVVTGQLITGEFLSGVIRFIGQSSDVNTRAYRVEIEVPNPDLSIRAGITTKISMPLAMQSAHAISPAIMVLDDAGVMGVKLVNDNNIVEFAPVHVVEESVDGVWVSGLPDSATIIVVGQEVVFSGNKVKVDLAPLENL</sequence>
<dbReference type="GO" id="GO:0015562">
    <property type="term" value="F:efflux transmembrane transporter activity"/>
    <property type="evidence" value="ECO:0007669"/>
    <property type="project" value="TreeGrafter"/>
</dbReference>
<dbReference type="Gene3D" id="2.40.50.100">
    <property type="match status" value="1"/>
</dbReference>
<comment type="caution">
    <text evidence="3">The sequence shown here is derived from an EMBL/GenBank/DDBJ whole genome shotgun (WGS) entry which is preliminary data.</text>
</comment>